<dbReference type="OrthoDB" id="4779287at2759"/>
<comment type="subcellular location">
    <subcellularLocation>
        <location evidence="1">Membrane</location>
        <topology evidence="1">Single-pass membrane protein</topology>
    </subcellularLocation>
</comment>
<feature type="compositionally biased region" description="Polar residues" evidence="8">
    <location>
        <begin position="152"/>
        <end position="167"/>
    </location>
</feature>
<dbReference type="Proteomes" id="UP000234254">
    <property type="component" value="Unassembled WGS sequence"/>
</dbReference>
<dbReference type="InterPro" id="IPR051694">
    <property type="entry name" value="Immunoregulatory_rcpt-like"/>
</dbReference>
<dbReference type="PANTHER" id="PTHR15549:SF27">
    <property type="entry name" value="CHITIN-BINDING TYPE-1 DOMAIN-CONTAINING PROTEIN"/>
    <property type="match status" value="1"/>
</dbReference>
<feature type="region of interest" description="Disordered" evidence="8">
    <location>
        <begin position="242"/>
        <end position="275"/>
    </location>
</feature>
<protein>
    <recommendedName>
        <fullName evidence="10">Epidermal growth factor receptor-like transmembrane-juxtamembrane segment domain-containing protein</fullName>
    </recommendedName>
</protein>
<feature type="transmembrane region" description="Helical" evidence="9">
    <location>
        <begin position="175"/>
        <end position="198"/>
    </location>
</feature>
<evidence type="ECO:0000313" key="11">
    <source>
        <dbReference type="EMBL" id="PKY07981.1"/>
    </source>
</evidence>
<accession>A0A2I1DDQ0</accession>
<evidence type="ECO:0000256" key="6">
    <source>
        <dbReference type="ARBA" id="ARBA00022989"/>
    </source>
</evidence>
<dbReference type="InterPro" id="IPR049328">
    <property type="entry name" value="TM_ErbB1"/>
</dbReference>
<feature type="domain" description="Epidermal growth factor receptor-like transmembrane-juxtamembrane segment" evidence="10">
    <location>
        <begin position="176"/>
        <end position="204"/>
    </location>
</feature>
<feature type="region of interest" description="Disordered" evidence="8">
    <location>
        <begin position="206"/>
        <end position="229"/>
    </location>
</feature>
<keyword evidence="12" id="KW-1185">Reference proteome</keyword>
<evidence type="ECO:0000256" key="4">
    <source>
        <dbReference type="ARBA" id="ARBA00022741"/>
    </source>
</evidence>
<comment type="caution">
    <text evidence="11">The sequence shown here is derived from an EMBL/GenBank/DDBJ whole genome shotgun (WGS) entry which is preliminary data.</text>
</comment>
<organism evidence="11 12">
    <name type="scientific">Aspergillus campestris (strain IBT 28561)</name>
    <dbReference type="NCBI Taxonomy" id="1392248"/>
    <lineage>
        <taxon>Eukaryota</taxon>
        <taxon>Fungi</taxon>
        <taxon>Dikarya</taxon>
        <taxon>Ascomycota</taxon>
        <taxon>Pezizomycotina</taxon>
        <taxon>Eurotiomycetes</taxon>
        <taxon>Eurotiomycetidae</taxon>
        <taxon>Eurotiales</taxon>
        <taxon>Aspergillaceae</taxon>
        <taxon>Aspergillus</taxon>
        <taxon>Aspergillus subgen. Circumdati</taxon>
    </lineage>
</organism>
<evidence type="ECO:0000256" key="7">
    <source>
        <dbReference type="ARBA" id="ARBA00023136"/>
    </source>
</evidence>
<name>A0A2I1DDQ0_ASPC2</name>
<dbReference type="GO" id="GO:0071944">
    <property type="term" value="C:cell periphery"/>
    <property type="evidence" value="ECO:0007669"/>
    <property type="project" value="UniProtKB-ARBA"/>
</dbReference>
<evidence type="ECO:0000256" key="8">
    <source>
        <dbReference type="SAM" id="MobiDB-lite"/>
    </source>
</evidence>
<keyword evidence="2" id="KW-0597">Phosphoprotein</keyword>
<evidence type="ECO:0000313" key="12">
    <source>
        <dbReference type="Proteomes" id="UP000234254"/>
    </source>
</evidence>
<dbReference type="Pfam" id="PF21314">
    <property type="entry name" value="TM_ErbB1"/>
    <property type="match status" value="1"/>
</dbReference>
<evidence type="ECO:0000256" key="1">
    <source>
        <dbReference type="ARBA" id="ARBA00004167"/>
    </source>
</evidence>
<sequence length="275" mass="29030">MEDSLESPYGFALRRSGGCLDDEVDCGETWKPFHTCCPGRTFCPPNQKNVKCCPSNADCLQLIEGDPHCGNGTANMYDAKVDDEHGYFCCDPAEKGFMRPNTFVGCTADIADLGASTSLMSIVSKGMTTPTPTPTPSSKPAPAPSATETSDHSSPASSDLVTEGTDQPTGTNVGAIAGGVVGGVAGLALIIALLWFLLRRRKQQQSQQQQPPSVNPVPRHELPASPRVEMAVDPSAVGFFGKRAPAELDPEPRAQQLVHELPAGGSGGKDMPSYR</sequence>
<evidence type="ECO:0000256" key="5">
    <source>
        <dbReference type="ARBA" id="ARBA00022840"/>
    </source>
</evidence>
<dbReference type="GO" id="GO:0005524">
    <property type="term" value="F:ATP binding"/>
    <property type="evidence" value="ECO:0007669"/>
    <property type="project" value="UniProtKB-KW"/>
</dbReference>
<dbReference type="GO" id="GO:0016020">
    <property type="term" value="C:membrane"/>
    <property type="evidence" value="ECO:0007669"/>
    <property type="project" value="UniProtKB-SubCell"/>
</dbReference>
<reference evidence="11" key="1">
    <citation type="submission" date="2016-12" db="EMBL/GenBank/DDBJ databases">
        <title>The genomes of Aspergillus section Nigri reveals drivers in fungal speciation.</title>
        <authorList>
            <consortium name="DOE Joint Genome Institute"/>
            <person name="Vesth T.C."/>
            <person name="Nybo J."/>
            <person name="Theobald S."/>
            <person name="Brandl J."/>
            <person name="Frisvad J.C."/>
            <person name="Nielsen K.F."/>
            <person name="Lyhne E.K."/>
            <person name="Kogle M.E."/>
            <person name="Kuo A."/>
            <person name="Riley R."/>
            <person name="Clum A."/>
            <person name="Nolan M."/>
            <person name="Lipzen A."/>
            <person name="Salamov A."/>
            <person name="Henrissat B."/>
            <person name="Wiebenga A."/>
            <person name="De vries R.P."/>
            <person name="Grigoriev I.V."/>
            <person name="Mortensen U.H."/>
            <person name="Andersen M.R."/>
            <person name="Baker S.E."/>
        </authorList>
    </citation>
    <scope>NUCLEOTIDE SEQUENCE</scope>
    <source>
        <strain evidence="11">IBT 28561</strain>
    </source>
</reference>
<keyword evidence="3 9" id="KW-0812">Transmembrane</keyword>
<keyword evidence="4" id="KW-0547">Nucleotide-binding</keyword>
<evidence type="ECO:0000259" key="10">
    <source>
        <dbReference type="Pfam" id="PF21314"/>
    </source>
</evidence>
<feature type="compositionally biased region" description="Pro residues" evidence="8">
    <location>
        <begin position="131"/>
        <end position="143"/>
    </location>
</feature>
<dbReference type="AlphaFoldDB" id="A0A2I1DDQ0"/>
<evidence type="ECO:0000256" key="3">
    <source>
        <dbReference type="ARBA" id="ARBA00022692"/>
    </source>
</evidence>
<feature type="region of interest" description="Disordered" evidence="8">
    <location>
        <begin position="124"/>
        <end position="167"/>
    </location>
</feature>
<gene>
    <name evidence="11" type="ORF">P168DRAFT_286150</name>
</gene>
<keyword evidence="6 9" id="KW-1133">Transmembrane helix</keyword>
<keyword evidence="5" id="KW-0067">ATP-binding</keyword>
<dbReference type="GeneID" id="36543810"/>
<proteinExistence type="predicted"/>
<keyword evidence="7 9" id="KW-0472">Membrane</keyword>
<dbReference type="VEuPathDB" id="FungiDB:P168DRAFT_286150"/>
<dbReference type="RefSeq" id="XP_024696575.1">
    <property type="nucleotide sequence ID" value="XM_024836286.1"/>
</dbReference>
<evidence type="ECO:0000256" key="9">
    <source>
        <dbReference type="SAM" id="Phobius"/>
    </source>
</evidence>
<dbReference type="PANTHER" id="PTHR15549">
    <property type="entry name" value="PAIRED IMMUNOGLOBULIN-LIKE TYPE 2 RECEPTOR"/>
    <property type="match status" value="1"/>
</dbReference>
<evidence type="ECO:0000256" key="2">
    <source>
        <dbReference type="ARBA" id="ARBA00022553"/>
    </source>
</evidence>
<dbReference type="EMBL" id="MSFM01000001">
    <property type="protein sequence ID" value="PKY07981.1"/>
    <property type="molecule type" value="Genomic_DNA"/>
</dbReference>